<dbReference type="Pfam" id="PF01352">
    <property type="entry name" value="KRAB"/>
    <property type="match status" value="1"/>
</dbReference>
<dbReference type="GO" id="GO:0006355">
    <property type="term" value="P:regulation of DNA-templated transcription"/>
    <property type="evidence" value="ECO:0007669"/>
    <property type="project" value="InterPro"/>
</dbReference>
<dbReference type="Proteomes" id="UP000694544">
    <property type="component" value="Unplaced"/>
</dbReference>
<name>A0A8C6DGZ5_MOSMO</name>
<dbReference type="PROSITE" id="PS50805">
    <property type="entry name" value="KRAB"/>
    <property type="match status" value="1"/>
</dbReference>
<dbReference type="InterPro" id="IPR036051">
    <property type="entry name" value="KRAB_dom_sf"/>
</dbReference>
<feature type="domain" description="KRAB" evidence="1">
    <location>
        <begin position="13"/>
        <end position="83"/>
    </location>
</feature>
<dbReference type="AlphaFoldDB" id="A0A8C6DGZ5"/>
<evidence type="ECO:0000313" key="3">
    <source>
        <dbReference type="Proteomes" id="UP000694544"/>
    </source>
</evidence>
<keyword evidence="3" id="KW-1185">Reference proteome</keyword>
<dbReference type="PANTHER" id="PTHR23232:SF163">
    <property type="entry name" value="ZINC FINGER PROTEIN 589"/>
    <property type="match status" value="1"/>
</dbReference>
<dbReference type="SUPFAM" id="SSF109640">
    <property type="entry name" value="KRAB domain (Kruppel-associated box)"/>
    <property type="match status" value="1"/>
</dbReference>
<proteinExistence type="predicted"/>
<evidence type="ECO:0000313" key="2">
    <source>
        <dbReference type="Ensembl" id="ENSMMSP00000014073.1"/>
    </source>
</evidence>
<accession>A0A8C6DGZ5</accession>
<dbReference type="Gene3D" id="6.10.140.140">
    <property type="match status" value="1"/>
</dbReference>
<dbReference type="InterPro" id="IPR050169">
    <property type="entry name" value="Krueppel_C2H2_ZnF"/>
</dbReference>
<dbReference type="PANTHER" id="PTHR23232">
    <property type="entry name" value="KRAB DOMAIN C2H2 ZINC FINGER"/>
    <property type="match status" value="1"/>
</dbReference>
<organism evidence="2 3">
    <name type="scientific">Moschus moschiferus</name>
    <name type="common">Siberian musk deer</name>
    <name type="synonym">Moschus sibiricus</name>
    <dbReference type="NCBI Taxonomy" id="68415"/>
    <lineage>
        <taxon>Eukaryota</taxon>
        <taxon>Metazoa</taxon>
        <taxon>Chordata</taxon>
        <taxon>Craniata</taxon>
        <taxon>Vertebrata</taxon>
        <taxon>Euteleostomi</taxon>
        <taxon>Mammalia</taxon>
        <taxon>Eutheria</taxon>
        <taxon>Laurasiatheria</taxon>
        <taxon>Artiodactyla</taxon>
        <taxon>Ruminantia</taxon>
        <taxon>Pecora</taxon>
        <taxon>Moschidae</taxon>
        <taxon>Moschus</taxon>
    </lineage>
</organism>
<dbReference type="CDD" id="cd07765">
    <property type="entry name" value="KRAB_A-box"/>
    <property type="match status" value="1"/>
</dbReference>
<sequence>MPRVFLIDNLSCLTFWDVAIDLTLEDWKCLDFGQQELYRDMMVENYRNLARLGENDFLPESLIYCQGFDSFVLDCLRKSFSSSNKSRSLLSRGKWVFVIFERQFS</sequence>
<dbReference type="InterPro" id="IPR001909">
    <property type="entry name" value="KRAB"/>
</dbReference>
<dbReference type="Ensembl" id="ENSMMST00000015538.1">
    <property type="protein sequence ID" value="ENSMMSP00000014073.1"/>
    <property type="gene ID" value="ENSMMSG00000010752.1"/>
</dbReference>
<evidence type="ECO:0000259" key="1">
    <source>
        <dbReference type="PROSITE" id="PS50805"/>
    </source>
</evidence>
<protein>
    <recommendedName>
        <fullName evidence="1">KRAB domain-containing protein</fullName>
    </recommendedName>
</protein>
<reference evidence="2" key="2">
    <citation type="submission" date="2025-09" db="UniProtKB">
        <authorList>
            <consortium name="Ensembl"/>
        </authorList>
    </citation>
    <scope>IDENTIFICATION</scope>
</reference>
<dbReference type="SMART" id="SM00349">
    <property type="entry name" value="KRAB"/>
    <property type="match status" value="1"/>
</dbReference>
<reference evidence="2" key="1">
    <citation type="submission" date="2025-08" db="UniProtKB">
        <authorList>
            <consortium name="Ensembl"/>
        </authorList>
    </citation>
    <scope>IDENTIFICATION</scope>
</reference>
<dbReference type="GeneTree" id="ENSGT00980000198873"/>